<dbReference type="EMBL" id="JASAOG010000274">
    <property type="protein sequence ID" value="KAK0041482.1"/>
    <property type="molecule type" value="Genomic_DNA"/>
</dbReference>
<evidence type="ECO:0000313" key="2">
    <source>
        <dbReference type="Proteomes" id="UP001233172"/>
    </source>
</evidence>
<sequence>MHTLKPVQWYCPFIARTKTPTARAPSVWTSTDVLIHAINCMNTGNSARTIRTSTQENTCLSLQLSPGPLQFQHTPGMTYEGLL</sequence>
<organism evidence="1 2">
    <name type="scientific">Biomphalaria pfeifferi</name>
    <name type="common">Bloodfluke planorb</name>
    <name type="synonym">Freshwater snail</name>
    <dbReference type="NCBI Taxonomy" id="112525"/>
    <lineage>
        <taxon>Eukaryota</taxon>
        <taxon>Metazoa</taxon>
        <taxon>Spiralia</taxon>
        <taxon>Lophotrochozoa</taxon>
        <taxon>Mollusca</taxon>
        <taxon>Gastropoda</taxon>
        <taxon>Heterobranchia</taxon>
        <taxon>Euthyneura</taxon>
        <taxon>Panpulmonata</taxon>
        <taxon>Hygrophila</taxon>
        <taxon>Lymnaeoidea</taxon>
        <taxon>Planorbidae</taxon>
        <taxon>Biomphalaria</taxon>
    </lineage>
</organism>
<reference evidence="1" key="1">
    <citation type="journal article" date="2023" name="PLoS Negl. Trop. Dis.">
        <title>A genome sequence for Biomphalaria pfeifferi, the major vector snail for the human-infecting parasite Schistosoma mansoni.</title>
        <authorList>
            <person name="Bu L."/>
            <person name="Lu L."/>
            <person name="Laidemitt M.R."/>
            <person name="Zhang S.M."/>
            <person name="Mutuku M."/>
            <person name="Mkoji G."/>
            <person name="Steinauer M."/>
            <person name="Loker E.S."/>
        </authorList>
    </citation>
    <scope>NUCLEOTIDE SEQUENCE</scope>
    <source>
        <strain evidence="1">KasaAsao</strain>
    </source>
</reference>
<name>A0AAD8ATD0_BIOPF</name>
<dbReference type="Proteomes" id="UP001233172">
    <property type="component" value="Unassembled WGS sequence"/>
</dbReference>
<proteinExistence type="predicted"/>
<protein>
    <submittedName>
        <fullName evidence="1">Uncharacterized protein</fullName>
    </submittedName>
</protein>
<dbReference type="AlphaFoldDB" id="A0AAD8ATD0"/>
<comment type="caution">
    <text evidence="1">The sequence shown here is derived from an EMBL/GenBank/DDBJ whole genome shotgun (WGS) entry which is preliminary data.</text>
</comment>
<reference evidence="1" key="2">
    <citation type="submission" date="2023-04" db="EMBL/GenBank/DDBJ databases">
        <authorList>
            <person name="Bu L."/>
            <person name="Lu L."/>
            <person name="Laidemitt M.R."/>
            <person name="Zhang S.M."/>
            <person name="Mutuku M."/>
            <person name="Mkoji G."/>
            <person name="Steinauer M."/>
            <person name="Loker E.S."/>
        </authorList>
    </citation>
    <scope>NUCLEOTIDE SEQUENCE</scope>
    <source>
        <strain evidence="1">KasaAsao</strain>
        <tissue evidence="1">Whole Snail</tissue>
    </source>
</reference>
<evidence type="ECO:0000313" key="1">
    <source>
        <dbReference type="EMBL" id="KAK0041482.1"/>
    </source>
</evidence>
<accession>A0AAD8ATD0</accession>
<gene>
    <name evidence="1" type="ORF">Bpfe_029096</name>
</gene>
<keyword evidence="2" id="KW-1185">Reference proteome</keyword>